<feature type="domain" description="UvrD-like helicase C-terminal" evidence="4">
    <location>
        <begin position="606"/>
        <end position="653"/>
    </location>
</feature>
<dbReference type="GO" id="GO:0003677">
    <property type="term" value="F:DNA binding"/>
    <property type="evidence" value="ECO:0007669"/>
    <property type="project" value="UniProtKB-UniRule"/>
</dbReference>
<keyword evidence="1 3" id="KW-0547">Nucleotide-binding</keyword>
<dbReference type="AlphaFoldDB" id="A0A975DC07"/>
<reference evidence="5" key="1">
    <citation type="submission" date="2021-03" db="EMBL/GenBank/DDBJ databases">
        <title>Description of Psychrosphaera ytuae sp. nov. isolated from deep sea sediment of South China Sea.</title>
        <authorList>
            <person name="Zhang J."/>
            <person name="Xu X.-D."/>
        </authorList>
    </citation>
    <scope>NUCLEOTIDE SEQUENCE</scope>
    <source>
        <strain evidence="5">MTZ26</strain>
    </source>
</reference>
<dbReference type="InterPro" id="IPR027417">
    <property type="entry name" value="P-loop_NTPase"/>
</dbReference>
<keyword evidence="3 5" id="KW-0378">Hydrolase</keyword>
<evidence type="ECO:0000256" key="1">
    <source>
        <dbReference type="ARBA" id="ARBA00022741"/>
    </source>
</evidence>
<dbReference type="Pfam" id="PF13245">
    <property type="entry name" value="AAA_19"/>
    <property type="match status" value="1"/>
</dbReference>
<evidence type="ECO:0000256" key="2">
    <source>
        <dbReference type="ARBA" id="ARBA00022840"/>
    </source>
</evidence>
<comment type="catalytic activity">
    <reaction evidence="3">
        <text>ATP + H2O = ADP + phosphate + H(+)</text>
        <dbReference type="Rhea" id="RHEA:13065"/>
        <dbReference type="ChEBI" id="CHEBI:15377"/>
        <dbReference type="ChEBI" id="CHEBI:15378"/>
        <dbReference type="ChEBI" id="CHEBI:30616"/>
        <dbReference type="ChEBI" id="CHEBI:43474"/>
        <dbReference type="ChEBI" id="CHEBI:456216"/>
        <dbReference type="EC" id="5.6.2.3"/>
    </reaction>
</comment>
<comment type="subunit">
    <text evidence="3">Heterotrimer of RecB, RecC and RecD. All subunits contribute to DNA-binding.</text>
</comment>
<dbReference type="EMBL" id="CP072110">
    <property type="protein sequence ID" value="QTH64326.1"/>
    <property type="molecule type" value="Genomic_DNA"/>
</dbReference>
<comment type="similarity">
    <text evidence="3">Belongs to the RecD family.</text>
</comment>
<dbReference type="NCBIfam" id="TIGR01447">
    <property type="entry name" value="recD"/>
    <property type="match status" value="1"/>
</dbReference>
<dbReference type="GO" id="GO:0000724">
    <property type="term" value="P:double-strand break repair via homologous recombination"/>
    <property type="evidence" value="ECO:0007669"/>
    <property type="project" value="UniProtKB-UniRule"/>
</dbReference>
<keyword evidence="3" id="KW-0269">Exonuclease</keyword>
<dbReference type="Gene3D" id="3.40.50.300">
    <property type="entry name" value="P-loop containing nucleotide triphosphate hydrolases"/>
    <property type="match status" value="3"/>
</dbReference>
<keyword evidence="3" id="KW-0540">Nuclease</keyword>
<keyword evidence="3" id="KW-0347">Helicase</keyword>
<dbReference type="InterPro" id="IPR006344">
    <property type="entry name" value="RecD"/>
</dbReference>
<sequence>MDNKVVVLEPIKEQANSIFAQSVNIDGGKTGSRNVSIMTWLRTNKEKGLLTELEFQFANFIARQEILGMSSGDYSEHEPIINLITIMSAHVIRRFNAQSTCFEITDCHIDMFDNQESLILPAKSTWPDCIDQAKSTGNGGPLTFYNGFLFLTRNFNYEVSLANYLSTQSKISPALSFNSFEGAPGHAPGHFGQDNTLVSLLAQLFKPLDDGYTGGPDYDWQRQAVLNSLNYRFSVITGGPGTGKTTTVIKLLAATIYLYEQQASFVKDQLGPLKIALAAPTGKAALRLTESISSNVKTLEGVESHIKSQIPTEATTLHRLLKPRGSGFLYNQNNKLPLDVLILDEASMVDLSMMCKLVDALAPQTQLVLLGDEQQLASVEAGNILAEICQPLNVLTDDEQKRVMPLTKLKHSYRFDAVGGIGKLARAVIDGDVNSVIQILVQNVDRNVVQRFSQATNPKADIAILPQRDIELNDIVRALVPHYSELCHAARSLTVAQEETQVFAMFEQLHQFQILACVRQGDTGVEGLNGQFVQALKIESNTTHDGHFAGRPVLITENAYHLGLFNGDIGIQAIEPESGLLVTYFIDAQGAIKRLFNQRLPAHESVYAMTVHKSQGSEFSHGLLVLPPEGQAGALLSKELLYTAITRAKKQFTIYGSSAVIKKMVATHTSRQSGLNQMLKERGGLF</sequence>
<evidence type="ECO:0000256" key="3">
    <source>
        <dbReference type="HAMAP-Rule" id="MF_01487"/>
    </source>
</evidence>
<keyword evidence="6" id="KW-1185">Reference proteome</keyword>
<evidence type="ECO:0000259" key="4">
    <source>
        <dbReference type="Pfam" id="PF13538"/>
    </source>
</evidence>
<dbReference type="HAMAP" id="MF_01487">
    <property type="entry name" value="RecD"/>
    <property type="match status" value="1"/>
</dbReference>
<dbReference type="GO" id="GO:0009338">
    <property type="term" value="C:exodeoxyribonuclease V complex"/>
    <property type="evidence" value="ECO:0007669"/>
    <property type="project" value="InterPro"/>
</dbReference>
<feature type="binding site" evidence="3">
    <location>
        <begin position="238"/>
        <end position="245"/>
    </location>
    <ligand>
        <name>ATP</name>
        <dbReference type="ChEBI" id="CHEBI:30616"/>
    </ligand>
</feature>
<dbReference type="InterPro" id="IPR027785">
    <property type="entry name" value="UvrD-like_helicase_C"/>
</dbReference>
<organism evidence="5 6">
    <name type="scientific">Psychrosphaera ytuae</name>
    <dbReference type="NCBI Taxonomy" id="2820710"/>
    <lineage>
        <taxon>Bacteria</taxon>
        <taxon>Pseudomonadati</taxon>
        <taxon>Pseudomonadota</taxon>
        <taxon>Gammaproteobacteria</taxon>
        <taxon>Alteromonadales</taxon>
        <taxon>Pseudoalteromonadaceae</taxon>
        <taxon>Psychrosphaera</taxon>
    </lineage>
</organism>
<dbReference type="InterPro" id="IPR050534">
    <property type="entry name" value="Coronavir_polyprotein_1ab"/>
</dbReference>
<dbReference type="GO" id="GO:0008854">
    <property type="term" value="F:exodeoxyribonuclease V activity"/>
    <property type="evidence" value="ECO:0007669"/>
    <property type="project" value="InterPro"/>
</dbReference>
<evidence type="ECO:0000313" key="5">
    <source>
        <dbReference type="EMBL" id="QTH64326.1"/>
    </source>
</evidence>
<name>A0A975DC07_9GAMM</name>
<keyword evidence="2 3" id="KW-0067">ATP-binding</keyword>
<comment type="function">
    <text evidence="3">A helicase/nuclease that prepares dsDNA breaks (DSB) for recombinational DNA repair. Binds to DSBs and unwinds DNA via a highly rapid and processive ATP-dependent bidirectional helicase activity. Unwinds dsDNA until it encounters a Chi (crossover hotspot instigator) sequence from the 3' direction. Cuts ssDNA a few nucleotides 3' to the Chi site. The properties and activities of the enzyme are changed at Chi. The Chi-altered holoenzyme produces a long 3'-ssDNA overhang and facilitates RecA-binding to the ssDNA for homologous DNA recombination and repair. Holoenzyme degrades any linearized DNA that is unable to undergo homologous recombination. In the holoenzyme this subunit has ssDNA-dependent ATPase and 5'-3' helicase activity. When added to pre-assembled RecBC greatly stimulates nuclease activity and augments holoenzyme processivity. Negatively regulates the RecA-loading ability of RecBCD.</text>
</comment>
<dbReference type="RefSeq" id="WP_208832381.1">
    <property type="nucleotide sequence ID" value="NZ_CP072110.1"/>
</dbReference>
<dbReference type="KEGG" id="psym:J1N51_02240"/>
<dbReference type="GO" id="GO:0005524">
    <property type="term" value="F:ATP binding"/>
    <property type="evidence" value="ECO:0007669"/>
    <property type="project" value="UniProtKB-UniRule"/>
</dbReference>
<proteinExistence type="inferred from homology"/>
<accession>A0A975DC07</accession>
<comment type="miscellaneous">
    <text evidence="3">In the RecBCD complex, RecB has a slow 3'-5' helicase, an exonuclease activity and loads RecA onto ssDNA, RecD has a fast 5'-3' helicase activity, while RecC stimulates the ATPase and processivity of the RecB helicase and contributes to recognition of the Chi site.</text>
</comment>
<keyword evidence="3" id="KW-0234">DNA repair</keyword>
<dbReference type="CDD" id="cd17933">
    <property type="entry name" value="DEXSc_RecD-like"/>
    <property type="match status" value="1"/>
</dbReference>
<dbReference type="SUPFAM" id="SSF52540">
    <property type="entry name" value="P-loop containing nucleoside triphosphate hydrolases"/>
    <property type="match status" value="2"/>
</dbReference>
<keyword evidence="3" id="KW-0413">Isomerase</keyword>
<dbReference type="CDD" id="cd18809">
    <property type="entry name" value="SF1_C_RecD"/>
    <property type="match status" value="1"/>
</dbReference>
<dbReference type="PANTHER" id="PTHR43788">
    <property type="entry name" value="DNA2/NAM7 HELICASE FAMILY MEMBER"/>
    <property type="match status" value="1"/>
</dbReference>
<dbReference type="Proteomes" id="UP000682739">
    <property type="component" value="Chromosome"/>
</dbReference>
<keyword evidence="3" id="KW-0227">DNA damage</keyword>
<keyword evidence="3" id="KW-0238">DNA-binding</keyword>
<evidence type="ECO:0000313" key="6">
    <source>
        <dbReference type="Proteomes" id="UP000682739"/>
    </source>
</evidence>
<dbReference type="PANTHER" id="PTHR43788:SF6">
    <property type="entry name" value="DNA HELICASE B"/>
    <property type="match status" value="1"/>
</dbReference>
<dbReference type="GO" id="GO:0017116">
    <property type="term" value="F:single-stranded DNA helicase activity"/>
    <property type="evidence" value="ECO:0007669"/>
    <property type="project" value="TreeGrafter"/>
</dbReference>
<protein>
    <recommendedName>
        <fullName evidence="3">RecBCD enzyme subunit RecD</fullName>
        <ecNumber evidence="3">5.6.2.3</ecNumber>
    </recommendedName>
    <alternativeName>
        <fullName evidence="3">DNA 5'-3' helicase subunit RecD</fullName>
    </alternativeName>
    <alternativeName>
        <fullName evidence="3">Exonuclease V subunit RecD</fullName>
        <shortName evidence="3">ExoV subunit RecD</shortName>
    </alternativeName>
    <alternativeName>
        <fullName evidence="3">Helicase/nuclease RecBCD subunit RecD</fullName>
    </alternativeName>
</protein>
<dbReference type="EC" id="5.6.2.3" evidence="3"/>
<dbReference type="GO" id="GO:0043139">
    <property type="term" value="F:5'-3' DNA helicase activity"/>
    <property type="evidence" value="ECO:0007669"/>
    <property type="project" value="UniProtKB-UniRule"/>
</dbReference>
<dbReference type="Pfam" id="PF13538">
    <property type="entry name" value="UvrD_C_2"/>
    <property type="match status" value="1"/>
</dbReference>
<gene>
    <name evidence="3 5" type="primary">recD</name>
    <name evidence="5" type="ORF">J1N51_02240</name>
</gene>